<evidence type="ECO:0000313" key="2">
    <source>
        <dbReference type="EMBL" id="MCP1375911.1"/>
    </source>
</evidence>
<comment type="caution">
    <text evidence="2">The sequence shown here is derived from an EMBL/GenBank/DDBJ whole genome shotgun (WGS) entry which is preliminary data.</text>
</comment>
<dbReference type="InterPro" id="IPR016181">
    <property type="entry name" value="Acyl_CoA_acyltransferase"/>
</dbReference>
<evidence type="ECO:0000313" key="3">
    <source>
        <dbReference type="Proteomes" id="UP001204615"/>
    </source>
</evidence>
<dbReference type="SUPFAM" id="SSF55729">
    <property type="entry name" value="Acyl-CoA N-acyltransferases (Nat)"/>
    <property type="match status" value="1"/>
</dbReference>
<keyword evidence="3" id="KW-1185">Reference proteome</keyword>
<protein>
    <submittedName>
        <fullName evidence="2">GNAT family N-acetyltransferase</fullName>
    </submittedName>
</protein>
<gene>
    <name evidence="2" type="ORF">NC595_17815</name>
</gene>
<dbReference type="PROSITE" id="PS51186">
    <property type="entry name" value="GNAT"/>
    <property type="match status" value="1"/>
</dbReference>
<dbReference type="CDD" id="cd04301">
    <property type="entry name" value="NAT_SF"/>
    <property type="match status" value="1"/>
</dbReference>
<evidence type="ECO:0000259" key="1">
    <source>
        <dbReference type="PROSITE" id="PS51186"/>
    </source>
</evidence>
<dbReference type="Gene3D" id="3.40.630.30">
    <property type="match status" value="1"/>
</dbReference>
<accession>A0ABT1FEX7</accession>
<dbReference type="InterPro" id="IPR000182">
    <property type="entry name" value="GNAT_dom"/>
</dbReference>
<name>A0ABT1FEX7_9GAMM</name>
<dbReference type="RefSeq" id="WP_253568687.1">
    <property type="nucleotide sequence ID" value="NZ_JAMZEK010000004.1"/>
</dbReference>
<reference evidence="2 3" key="1">
    <citation type="submission" date="2022-06" db="EMBL/GenBank/DDBJ databases">
        <title>Dyella sp. Sa strain:Sa Genome sequencing.</title>
        <authorList>
            <person name="Park S."/>
        </authorList>
    </citation>
    <scope>NUCLEOTIDE SEQUENCE [LARGE SCALE GENOMIC DNA]</scope>
    <source>
        <strain evidence="2 3">Sa</strain>
    </source>
</reference>
<dbReference type="EMBL" id="JAMZEK010000004">
    <property type="protein sequence ID" value="MCP1375911.1"/>
    <property type="molecule type" value="Genomic_DNA"/>
</dbReference>
<organism evidence="2 3">
    <name type="scientific">Dyella lutea</name>
    <dbReference type="NCBI Taxonomy" id="2950441"/>
    <lineage>
        <taxon>Bacteria</taxon>
        <taxon>Pseudomonadati</taxon>
        <taxon>Pseudomonadota</taxon>
        <taxon>Gammaproteobacteria</taxon>
        <taxon>Lysobacterales</taxon>
        <taxon>Rhodanobacteraceae</taxon>
        <taxon>Dyella</taxon>
    </lineage>
</organism>
<proteinExistence type="predicted"/>
<feature type="domain" description="N-acetyltransferase" evidence="1">
    <location>
        <begin position="1"/>
        <end position="180"/>
    </location>
</feature>
<dbReference type="Proteomes" id="UP001204615">
    <property type="component" value="Unassembled WGS sequence"/>
</dbReference>
<dbReference type="Pfam" id="PF00583">
    <property type="entry name" value="Acetyltransf_1"/>
    <property type="match status" value="1"/>
</dbReference>
<sequence>MAVRTITCTGEAVAPFLADLARLRTTVFRDYPYLYEGSADYESEYLTAYARSPRSVFVLALDGDIVVGASTGIPLLDDQPAFQAPFREKAFRLEQVFYFGESVLLRDYRGQGLGHHFFDEREAHARRLGGFALTAFCAVERADDDPRKPTGYRPNDAFWTKRGYRRQDDLFCTLDWKELGDAAASPHLLRFWLRPLEAEH</sequence>